<evidence type="ECO:0000313" key="9">
    <source>
        <dbReference type="Proteomes" id="UP000245609"/>
    </source>
</evidence>
<feature type="domain" description="FAD-binding PCMH-type" evidence="7">
    <location>
        <begin position="133"/>
        <end position="312"/>
    </location>
</feature>
<dbReference type="InterPro" id="IPR006094">
    <property type="entry name" value="Oxid_FAD_bind_N"/>
</dbReference>
<dbReference type="SUPFAM" id="SSF55103">
    <property type="entry name" value="FAD-linked oxidases, C-terminal domain"/>
    <property type="match status" value="1"/>
</dbReference>
<dbReference type="Gene3D" id="1.10.45.10">
    <property type="entry name" value="Vanillyl-alcohol Oxidase, Chain A, domain 4"/>
    <property type="match status" value="1"/>
</dbReference>
<dbReference type="InterPro" id="IPR016164">
    <property type="entry name" value="FAD-linked_Oxase-like_C"/>
</dbReference>
<dbReference type="InterPro" id="IPR051264">
    <property type="entry name" value="FAD-oxidored/transferase_4"/>
</dbReference>
<dbReference type="FunFam" id="3.30.43.10:FF:000011">
    <property type="entry name" value="D-lactate dehydrogenase (Cytochrome)"/>
    <property type="match status" value="1"/>
</dbReference>
<reference evidence="8 9" key="1">
    <citation type="journal article" date="2018" name="MBio">
        <title>Comparative Genomics Reveals the Core Gene Toolbox for the Fungus-Insect Symbiosis.</title>
        <authorList>
            <person name="Wang Y."/>
            <person name="Stata M."/>
            <person name="Wang W."/>
            <person name="Stajich J.E."/>
            <person name="White M.M."/>
            <person name="Moncalvo J.M."/>
        </authorList>
    </citation>
    <scope>NUCLEOTIDE SEQUENCE [LARGE SCALE GENOMIC DNA]</scope>
    <source>
        <strain evidence="8 9">SC-DP-2</strain>
    </source>
</reference>
<dbReference type="Gene3D" id="3.30.70.2190">
    <property type="match status" value="1"/>
</dbReference>
<protein>
    <recommendedName>
        <fullName evidence="7">FAD-binding PCMH-type domain-containing protein</fullName>
    </recommendedName>
</protein>
<evidence type="ECO:0000313" key="8">
    <source>
        <dbReference type="EMBL" id="PVV03018.1"/>
    </source>
</evidence>
<keyword evidence="9" id="KW-1185">Reference proteome</keyword>
<dbReference type="SUPFAM" id="SSF56176">
    <property type="entry name" value="FAD-binding/transporter-associated domain-like"/>
    <property type="match status" value="1"/>
</dbReference>
<dbReference type="InterPro" id="IPR004113">
    <property type="entry name" value="FAD-bd_oxidored_4_C"/>
</dbReference>
<dbReference type="Pfam" id="PF02913">
    <property type="entry name" value="FAD-oxidase_C"/>
    <property type="match status" value="1"/>
</dbReference>
<keyword evidence="3" id="KW-0285">Flavoprotein</keyword>
<dbReference type="AlphaFoldDB" id="A0A2T9ZEJ0"/>
<comment type="catalytic activity">
    <reaction evidence="6">
        <text>(R)-lactate + 2 Fe(III)-[cytochrome c] = 2 Fe(II)-[cytochrome c] + pyruvate + 2 H(+)</text>
        <dbReference type="Rhea" id="RHEA:13521"/>
        <dbReference type="Rhea" id="RHEA-COMP:10350"/>
        <dbReference type="Rhea" id="RHEA-COMP:14399"/>
        <dbReference type="ChEBI" id="CHEBI:15361"/>
        <dbReference type="ChEBI" id="CHEBI:15378"/>
        <dbReference type="ChEBI" id="CHEBI:16004"/>
        <dbReference type="ChEBI" id="CHEBI:29033"/>
        <dbReference type="ChEBI" id="CHEBI:29034"/>
        <dbReference type="EC" id="1.1.2.4"/>
    </reaction>
</comment>
<evidence type="ECO:0000256" key="4">
    <source>
        <dbReference type="ARBA" id="ARBA00022827"/>
    </source>
</evidence>
<dbReference type="FunFam" id="3.30.465.10:FF:000001">
    <property type="entry name" value="D-2-hydroxyglutarate dehydrogenase, mitochondrial"/>
    <property type="match status" value="1"/>
</dbReference>
<dbReference type="STRING" id="133381.A0A2T9ZEJ0"/>
<dbReference type="InterPro" id="IPR016171">
    <property type="entry name" value="Vanillyl_alc_oxidase_C-sub2"/>
</dbReference>
<evidence type="ECO:0000256" key="1">
    <source>
        <dbReference type="ARBA" id="ARBA00001974"/>
    </source>
</evidence>
<dbReference type="FunFam" id="1.10.45.10:FF:000001">
    <property type="entry name" value="D-lactate dehydrogenase mitochondrial"/>
    <property type="match status" value="1"/>
</dbReference>
<evidence type="ECO:0000259" key="7">
    <source>
        <dbReference type="PROSITE" id="PS51387"/>
    </source>
</evidence>
<evidence type="ECO:0000256" key="2">
    <source>
        <dbReference type="ARBA" id="ARBA00008000"/>
    </source>
</evidence>
<evidence type="ECO:0000256" key="6">
    <source>
        <dbReference type="ARBA" id="ARBA00051436"/>
    </source>
</evidence>
<keyword evidence="4" id="KW-0274">FAD</keyword>
<sequence>MSLQHTLSRALKALPRQSASKSASVSLTPALLYFSQLRSASYSTITGSKQTILHQKLKASKNSNVSSKNLISKRFAGYTPRTRNPNFKQLTAADVGKFGEILPKNRMLVSKELGGSEDTSDMDGYNTDWIGIYKGKAQVVLFPINAQEVSQILKYCNSEKIAVVPQGGNTGLVGASVPVFDEVIISLQKMNKVRSLDQDSGALVCDAGCVLEVLDNYLADHGLTMPLDLGAKGSCHIGGNVSTNAGGIRYLKYGSLHGSVLGLEAVLPDGTIVNNLSTLRKDSTGYDIKQLFIGAEGTIGIVTGVSILAARRPSSVNASILGANSYEDVRHLFKQAKSELSEILSAFEFWDSESMTLTLNYNKFSPPFETLYPFYVLIETSGSNTEHDEKSNLAQNGILAQDKSQFRKLWDYREKMPQAIFATGYAYKFDLSIPISKLHDIVGYLKQKLTSEGLFLDKDGKIDPSLPIISVNGFGHIGDGNLHLNVLMKNEDEKIIESFKYQVYDWIKSMNGSISAEHGLGIIEAENLHYSKTPEVIDIMKKIKHLFDPNGIMNPYKFFPPT</sequence>
<dbReference type="InterPro" id="IPR016169">
    <property type="entry name" value="FAD-bd_PCMH_sub2"/>
</dbReference>
<dbReference type="Proteomes" id="UP000245609">
    <property type="component" value="Unassembled WGS sequence"/>
</dbReference>
<dbReference type="InterPro" id="IPR036318">
    <property type="entry name" value="FAD-bd_PCMH-like_sf"/>
</dbReference>
<dbReference type="InterPro" id="IPR016166">
    <property type="entry name" value="FAD-bd_PCMH"/>
</dbReference>
<comment type="cofactor">
    <cofactor evidence="1">
        <name>FAD</name>
        <dbReference type="ChEBI" id="CHEBI:57692"/>
    </cofactor>
</comment>
<comment type="caution">
    <text evidence="8">The sequence shown here is derived from an EMBL/GenBank/DDBJ whole genome shotgun (WGS) entry which is preliminary data.</text>
</comment>
<dbReference type="Gene3D" id="3.30.70.2740">
    <property type="match status" value="1"/>
</dbReference>
<dbReference type="Pfam" id="PF01565">
    <property type="entry name" value="FAD_binding_4"/>
    <property type="match status" value="1"/>
</dbReference>
<accession>A0A2T9ZEJ0</accession>
<dbReference type="GO" id="GO:0004458">
    <property type="term" value="F:D-lactate dehydrogenase (cytochrome) activity"/>
    <property type="evidence" value="ECO:0007669"/>
    <property type="project" value="UniProtKB-EC"/>
</dbReference>
<dbReference type="GO" id="GO:0071949">
    <property type="term" value="F:FAD binding"/>
    <property type="evidence" value="ECO:0007669"/>
    <property type="project" value="InterPro"/>
</dbReference>
<organism evidence="8 9">
    <name type="scientific">Smittium megazygosporum</name>
    <dbReference type="NCBI Taxonomy" id="133381"/>
    <lineage>
        <taxon>Eukaryota</taxon>
        <taxon>Fungi</taxon>
        <taxon>Fungi incertae sedis</taxon>
        <taxon>Zoopagomycota</taxon>
        <taxon>Kickxellomycotina</taxon>
        <taxon>Harpellomycetes</taxon>
        <taxon>Harpellales</taxon>
        <taxon>Legeriomycetaceae</taxon>
        <taxon>Smittium</taxon>
    </lineage>
</organism>
<dbReference type="InterPro" id="IPR016167">
    <property type="entry name" value="FAD-bd_PCMH_sub1"/>
</dbReference>
<proteinExistence type="inferred from homology"/>
<dbReference type="GO" id="GO:0005739">
    <property type="term" value="C:mitochondrion"/>
    <property type="evidence" value="ECO:0007669"/>
    <property type="project" value="TreeGrafter"/>
</dbReference>
<dbReference type="FunFam" id="3.30.70.2190:FF:000001">
    <property type="entry name" value="D-2-hydroxyglutarate dehydrogenase mitochondrial"/>
    <property type="match status" value="1"/>
</dbReference>
<evidence type="ECO:0000256" key="3">
    <source>
        <dbReference type="ARBA" id="ARBA00022630"/>
    </source>
</evidence>
<gene>
    <name evidence="8" type="ORF">BB560_002516</name>
</gene>
<dbReference type="Gene3D" id="3.30.43.10">
    <property type="entry name" value="Uridine Diphospho-n-acetylenolpyruvylglucosamine Reductase, domain 2"/>
    <property type="match status" value="1"/>
</dbReference>
<dbReference type="Gene3D" id="3.30.465.10">
    <property type="match status" value="1"/>
</dbReference>
<dbReference type="PANTHER" id="PTHR43716:SF1">
    <property type="entry name" value="D-2-HYDROXYGLUTARATE DEHYDROGENASE, MITOCHONDRIAL"/>
    <property type="match status" value="1"/>
</dbReference>
<comment type="similarity">
    <text evidence="2">Belongs to the FAD-binding oxidoreductase/transferase type 4 family.</text>
</comment>
<dbReference type="PANTHER" id="PTHR43716">
    <property type="entry name" value="D-2-HYDROXYGLUTARATE DEHYDROGENASE, MITOCHONDRIAL"/>
    <property type="match status" value="1"/>
</dbReference>
<keyword evidence="5" id="KW-0560">Oxidoreductase</keyword>
<name>A0A2T9ZEJ0_9FUNG</name>
<dbReference type="OrthoDB" id="5332616at2759"/>
<dbReference type="PROSITE" id="PS51387">
    <property type="entry name" value="FAD_PCMH"/>
    <property type="match status" value="1"/>
</dbReference>
<dbReference type="EMBL" id="MBFS01000289">
    <property type="protein sequence ID" value="PVV03018.1"/>
    <property type="molecule type" value="Genomic_DNA"/>
</dbReference>
<evidence type="ECO:0000256" key="5">
    <source>
        <dbReference type="ARBA" id="ARBA00023002"/>
    </source>
</evidence>